<comment type="caution">
    <text evidence="3">The sequence shown here is derived from an EMBL/GenBank/DDBJ whole genome shotgun (WGS) entry which is preliminary data.</text>
</comment>
<evidence type="ECO:0000313" key="3">
    <source>
        <dbReference type="EMBL" id="KAG7097565.1"/>
    </source>
</evidence>
<protein>
    <recommendedName>
        <fullName evidence="2">DUF7514 domain-containing protein</fullName>
    </recommendedName>
</protein>
<organism evidence="3 4">
    <name type="scientific">Marasmius oreades</name>
    <name type="common">fairy-ring Marasmius</name>
    <dbReference type="NCBI Taxonomy" id="181124"/>
    <lineage>
        <taxon>Eukaryota</taxon>
        <taxon>Fungi</taxon>
        <taxon>Dikarya</taxon>
        <taxon>Basidiomycota</taxon>
        <taxon>Agaricomycotina</taxon>
        <taxon>Agaricomycetes</taxon>
        <taxon>Agaricomycetidae</taxon>
        <taxon>Agaricales</taxon>
        <taxon>Marasmiineae</taxon>
        <taxon>Marasmiaceae</taxon>
        <taxon>Marasmius</taxon>
    </lineage>
</organism>
<feature type="region of interest" description="Disordered" evidence="1">
    <location>
        <begin position="26"/>
        <end position="124"/>
    </location>
</feature>
<evidence type="ECO:0000259" key="2">
    <source>
        <dbReference type="Pfam" id="PF24355"/>
    </source>
</evidence>
<dbReference type="Proteomes" id="UP001049176">
    <property type="component" value="Chromosome 2"/>
</dbReference>
<accession>A0A9P7UZS0</accession>
<name>A0A9P7UZS0_9AGAR</name>
<dbReference type="Pfam" id="PF24355">
    <property type="entry name" value="DUF7514"/>
    <property type="match status" value="1"/>
</dbReference>
<dbReference type="RefSeq" id="XP_043014035.1">
    <property type="nucleotide sequence ID" value="XM_043149429.1"/>
</dbReference>
<dbReference type="AlphaFoldDB" id="A0A9P7UZS0"/>
<dbReference type="KEGG" id="more:E1B28_004902"/>
<feature type="domain" description="DUF7514" evidence="2">
    <location>
        <begin position="124"/>
        <end position="326"/>
    </location>
</feature>
<dbReference type="GeneID" id="66073978"/>
<proteinExistence type="predicted"/>
<feature type="compositionally biased region" description="Low complexity" evidence="1">
    <location>
        <begin position="56"/>
        <end position="77"/>
    </location>
</feature>
<feature type="compositionally biased region" description="Pro residues" evidence="1">
    <location>
        <begin position="95"/>
        <end position="104"/>
    </location>
</feature>
<gene>
    <name evidence="3" type="ORF">E1B28_004902</name>
</gene>
<dbReference type="EMBL" id="CM032182">
    <property type="protein sequence ID" value="KAG7097565.1"/>
    <property type="molecule type" value="Genomic_DNA"/>
</dbReference>
<dbReference type="OrthoDB" id="7873042at2759"/>
<evidence type="ECO:0000313" key="4">
    <source>
        <dbReference type="Proteomes" id="UP001049176"/>
    </source>
</evidence>
<reference evidence="3" key="1">
    <citation type="journal article" date="2021" name="Genome Biol. Evol.">
        <title>The assembled and annotated genome of the fairy-ring fungus Marasmius oreades.</title>
        <authorList>
            <person name="Hiltunen M."/>
            <person name="Ament-Velasquez S.L."/>
            <person name="Johannesson H."/>
        </authorList>
    </citation>
    <scope>NUCLEOTIDE SEQUENCE</scope>
    <source>
        <strain evidence="3">03SP1</strain>
    </source>
</reference>
<dbReference type="InterPro" id="IPR055936">
    <property type="entry name" value="DUF7514"/>
</dbReference>
<keyword evidence="4" id="KW-1185">Reference proteome</keyword>
<evidence type="ECO:0000256" key="1">
    <source>
        <dbReference type="SAM" id="MobiDB-lite"/>
    </source>
</evidence>
<sequence>MTVFKKSGGNGERPSVAERVSLNFGRITVSSPTSAIPPPLPQRRTAGGQPPPLPPRQGSSSSRNSTTGSPQSYQFSPHSPPPSPHPHSTHSYTMPTPPPQPRPSPVRGETKPRSFEQAAGSWGPFLNADMSPSKLFSELLDAIFSYLDPKNTGYLTPETYSKFLDDQGYMVHDNPWKSALKPQPVLGIPQEYLADKALKDAYDLFSIDHVTQERPKNTITPCGSNPFTAQFRRLGINYEPSPSPAAALVSSNGVMPLLTRKGFLDITCVEVLYEPSKHWGNLSRVLKRYVNAPDAGPMGEYRRWGDLPRVVLPEMPDPVMVERVKRIGEISKAKAQEVLAASHAMHSVAAQGRQNALDLIDNRYVYRYY</sequence>